<keyword evidence="3" id="KW-1185">Reference proteome</keyword>
<sequence length="205" mass="21624">MLGAGGGHVGGGWLVSVACGPCGEERSAATAGHSPAPTRPLVCAPWCALTWCDPQSSVQWCRPPPTARRPPCPCSLNWPTRLPRRPNPVVRLLPRPPSPPPPPKATLPALPESTSWTTLAGRCVVSLRARQYCYILPSLPLPIHAAPTLPTTSNFASQYLLSSMAAPGNPVSPTPSTPARGPPAHVTPQCRPRGAPNPEPRDPHL</sequence>
<dbReference type="EMBL" id="VSRR010015433">
    <property type="protein sequence ID" value="MPC58165.1"/>
    <property type="molecule type" value="Genomic_DNA"/>
</dbReference>
<feature type="region of interest" description="Disordered" evidence="1">
    <location>
        <begin position="166"/>
        <end position="205"/>
    </location>
</feature>
<dbReference type="Proteomes" id="UP000324222">
    <property type="component" value="Unassembled WGS sequence"/>
</dbReference>
<reference evidence="2 3" key="1">
    <citation type="submission" date="2019-05" db="EMBL/GenBank/DDBJ databases">
        <title>Another draft genome of Portunus trituberculatus and its Hox gene families provides insights of decapod evolution.</title>
        <authorList>
            <person name="Jeong J.-H."/>
            <person name="Song I."/>
            <person name="Kim S."/>
            <person name="Choi T."/>
            <person name="Kim D."/>
            <person name="Ryu S."/>
            <person name="Kim W."/>
        </authorList>
    </citation>
    <scope>NUCLEOTIDE SEQUENCE [LARGE SCALE GENOMIC DNA]</scope>
    <source>
        <tissue evidence="2">Muscle</tissue>
    </source>
</reference>
<evidence type="ECO:0000313" key="2">
    <source>
        <dbReference type="EMBL" id="MPC58165.1"/>
    </source>
</evidence>
<dbReference type="AlphaFoldDB" id="A0A5B7GL63"/>
<organism evidence="2 3">
    <name type="scientific">Portunus trituberculatus</name>
    <name type="common">Swimming crab</name>
    <name type="synonym">Neptunus trituberculatus</name>
    <dbReference type="NCBI Taxonomy" id="210409"/>
    <lineage>
        <taxon>Eukaryota</taxon>
        <taxon>Metazoa</taxon>
        <taxon>Ecdysozoa</taxon>
        <taxon>Arthropoda</taxon>
        <taxon>Crustacea</taxon>
        <taxon>Multicrustacea</taxon>
        <taxon>Malacostraca</taxon>
        <taxon>Eumalacostraca</taxon>
        <taxon>Eucarida</taxon>
        <taxon>Decapoda</taxon>
        <taxon>Pleocyemata</taxon>
        <taxon>Brachyura</taxon>
        <taxon>Eubrachyura</taxon>
        <taxon>Portunoidea</taxon>
        <taxon>Portunidae</taxon>
        <taxon>Portuninae</taxon>
        <taxon>Portunus</taxon>
    </lineage>
</organism>
<name>A0A5B7GL63_PORTR</name>
<proteinExistence type="predicted"/>
<gene>
    <name evidence="2" type="ORF">E2C01_052160</name>
</gene>
<comment type="caution">
    <text evidence="2">The sequence shown here is derived from an EMBL/GenBank/DDBJ whole genome shotgun (WGS) entry which is preliminary data.</text>
</comment>
<accession>A0A5B7GL63</accession>
<evidence type="ECO:0000313" key="3">
    <source>
        <dbReference type="Proteomes" id="UP000324222"/>
    </source>
</evidence>
<protein>
    <submittedName>
        <fullName evidence="2">Uncharacterized protein</fullName>
    </submittedName>
</protein>
<evidence type="ECO:0000256" key="1">
    <source>
        <dbReference type="SAM" id="MobiDB-lite"/>
    </source>
</evidence>